<dbReference type="EMBL" id="AFBQ01000079">
    <property type="protein sequence ID" value="EHY31984.1"/>
    <property type="molecule type" value="Genomic_DNA"/>
</dbReference>
<dbReference type="AlphaFoldDB" id="H3KD28"/>
<protein>
    <submittedName>
        <fullName evidence="1">Uncharacterized protein</fullName>
    </submittedName>
</protein>
<gene>
    <name evidence="1" type="ORF">HMPREF9440_00634</name>
</gene>
<comment type="caution">
    <text evidence="1">The sequence shown here is derived from an EMBL/GenBank/DDBJ whole genome shotgun (WGS) entry which is preliminary data.</text>
</comment>
<dbReference type="PATRIC" id="fig|762967.3.peg.516"/>
<name>H3KD28_9BURK</name>
<sequence>KMQAQLALSRSLLEGLRVTAIFNPGIDRKELRAVAIDRLVHGILADLAASKGVTVEELSLWP</sequence>
<feature type="non-terminal residue" evidence="1">
    <location>
        <position position="1"/>
    </location>
</feature>
<keyword evidence="2" id="KW-1185">Reference proteome</keyword>
<evidence type="ECO:0000313" key="2">
    <source>
        <dbReference type="Proteomes" id="UP000004956"/>
    </source>
</evidence>
<organism evidence="1 2">
    <name type="scientific">Sutterella parvirubra YIT 11816</name>
    <dbReference type="NCBI Taxonomy" id="762967"/>
    <lineage>
        <taxon>Bacteria</taxon>
        <taxon>Pseudomonadati</taxon>
        <taxon>Pseudomonadota</taxon>
        <taxon>Betaproteobacteria</taxon>
        <taxon>Burkholderiales</taxon>
        <taxon>Sutterellaceae</taxon>
        <taxon>Sutterella</taxon>
    </lineage>
</organism>
<reference evidence="1 2" key="1">
    <citation type="submission" date="2011-11" db="EMBL/GenBank/DDBJ databases">
        <authorList>
            <person name="Weinstock G."/>
            <person name="Sodergren E."/>
            <person name="Clifton S."/>
            <person name="Fulton L."/>
            <person name="Fulton B."/>
            <person name="Courtney L."/>
            <person name="Fronick C."/>
            <person name="Harrison M."/>
            <person name="Strong C."/>
            <person name="Farmer C."/>
            <person name="Delahaunty K."/>
            <person name="Markovic C."/>
            <person name="Hall O."/>
            <person name="Minx P."/>
            <person name="Tomlinson C."/>
            <person name="Mitreva M."/>
            <person name="Hou S."/>
            <person name="Chen J."/>
            <person name="Wollam A."/>
            <person name="Pepin K.H."/>
            <person name="Johnson M."/>
            <person name="Bhonagiri V."/>
            <person name="Zhang X."/>
            <person name="Suruliraj S."/>
            <person name="Warren W."/>
            <person name="Chinwalla A."/>
            <person name="Mardis E.R."/>
            <person name="Wilson R.K."/>
        </authorList>
    </citation>
    <scope>NUCLEOTIDE SEQUENCE [LARGE SCALE GENOMIC DNA]</scope>
    <source>
        <strain evidence="1 2">YIT 11816</strain>
    </source>
</reference>
<dbReference type="RefSeq" id="WP_008541231.1">
    <property type="nucleotide sequence ID" value="NZ_JH604901.1"/>
</dbReference>
<evidence type="ECO:0000313" key="1">
    <source>
        <dbReference type="EMBL" id="EHY31984.1"/>
    </source>
</evidence>
<proteinExistence type="predicted"/>
<dbReference type="Proteomes" id="UP000004956">
    <property type="component" value="Unassembled WGS sequence"/>
</dbReference>
<dbReference type="HOGENOM" id="CLU_2891479_0_0_4"/>
<accession>H3KD28</accession>